<proteinExistence type="predicted"/>
<comment type="subcellular location">
    <subcellularLocation>
        <location evidence="1">Secreted</location>
    </subcellularLocation>
</comment>
<dbReference type="SUPFAM" id="SSF57302">
    <property type="entry name" value="Snake toxin-like"/>
    <property type="match status" value="2"/>
</dbReference>
<dbReference type="InterPro" id="IPR050918">
    <property type="entry name" value="CNF-like_PLA2_Inhibitor"/>
</dbReference>
<comment type="caution">
    <text evidence="4">The sequence shown here is derived from an EMBL/GenBank/DDBJ whole genome shotgun (WGS) entry which is preliminary data.</text>
</comment>
<feature type="domain" description="UPAR/Ly6" evidence="3">
    <location>
        <begin position="109"/>
        <end position="167"/>
    </location>
</feature>
<evidence type="ECO:0000256" key="2">
    <source>
        <dbReference type="ARBA" id="ARBA00022525"/>
    </source>
</evidence>
<reference evidence="4" key="1">
    <citation type="thesis" date="2020" institute="ProQuest LLC" country="789 East Eisenhower Parkway, Ann Arbor, MI, USA">
        <title>Comparative Genomics and Chromosome Evolution.</title>
        <authorList>
            <person name="Mudd A.B."/>
        </authorList>
    </citation>
    <scope>NUCLEOTIDE SEQUENCE</scope>
    <source>
        <strain evidence="4">237g6f4</strain>
        <tissue evidence="4">Blood</tissue>
    </source>
</reference>
<evidence type="ECO:0000259" key="3">
    <source>
        <dbReference type="Pfam" id="PF00021"/>
    </source>
</evidence>
<gene>
    <name evidence="4" type="ORF">GDO81_006763</name>
</gene>
<evidence type="ECO:0000313" key="4">
    <source>
        <dbReference type="EMBL" id="KAG8590429.1"/>
    </source>
</evidence>
<protein>
    <recommendedName>
        <fullName evidence="3">UPAR/Ly6 domain-containing protein</fullName>
    </recommendedName>
</protein>
<dbReference type="PANTHER" id="PTHR20914:SF41">
    <property type="entry name" value="UROKINASE PLASMINOGEN ACTIVATOR SURFACE RECEPTOR-LIKE"/>
    <property type="match status" value="1"/>
</dbReference>
<dbReference type="InterPro" id="IPR045860">
    <property type="entry name" value="Snake_toxin-like_sf"/>
</dbReference>
<feature type="non-terminal residue" evidence="4">
    <location>
        <position position="172"/>
    </location>
</feature>
<dbReference type="EMBL" id="WNYA01000002">
    <property type="protein sequence ID" value="KAG8590429.1"/>
    <property type="molecule type" value="Genomic_DNA"/>
</dbReference>
<evidence type="ECO:0000256" key="1">
    <source>
        <dbReference type="ARBA" id="ARBA00004613"/>
    </source>
</evidence>
<feature type="domain" description="UPAR/Ly6" evidence="3">
    <location>
        <begin position="17"/>
        <end position="95"/>
    </location>
</feature>
<dbReference type="Proteomes" id="UP000824782">
    <property type="component" value="Unassembled WGS sequence"/>
</dbReference>
<dbReference type="CDD" id="cd23572">
    <property type="entry name" value="TFP_LU_ECD_PINLYP_rpt2"/>
    <property type="match status" value="1"/>
</dbReference>
<organism evidence="4 5">
    <name type="scientific">Engystomops pustulosus</name>
    <name type="common">Tungara frog</name>
    <name type="synonym">Physalaemus pustulosus</name>
    <dbReference type="NCBI Taxonomy" id="76066"/>
    <lineage>
        <taxon>Eukaryota</taxon>
        <taxon>Metazoa</taxon>
        <taxon>Chordata</taxon>
        <taxon>Craniata</taxon>
        <taxon>Vertebrata</taxon>
        <taxon>Euteleostomi</taxon>
        <taxon>Amphibia</taxon>
        <taxon>Batrachia</taxon>
        <taxon>Anura</taxon>
        <taxon>Neobatrachia</taxon>
        <taxon>Hyloidea</taxon>
        <taxon>Leptodactylidae</taxon>
        <taxon>Leiuperinae</taxon>
        <taxon>Engystomops</taxon>
    </lineage>
</organism>
<dbReference type="Gene3D" id="2.10.60.10">
    <property type="entry name" value="CD59"/>
    <property type="match status" value="2"/>
</dbReference>
<keyword evidence="5" id="KW-1185">Reference proteome</keyword>
<accession>A0AAV7D0G9</accession>
<dbReference type="GO" id="GO:0005576">
    <property type="term" value="C:extracellular region"/>
    <property type="evidence" value="ECO:0007669"/>
    <property type="project" value="UniProtKB-SubCell"/>
</dbReference>
<name>A0AAV7D0G9_ENGPU</name>
<dbReference type="AlphaFoldDB" id="A0AAV7D0G9"/>
<dbReference type="PANTHER" id="PTHR20914">
    <property type="entry name" value="LY6/PLAUR DOMAIN-CONTAINING PROTEIN 8"/>
    <property type="match status" value="1"/>
</dbReference>
<evidence type="ECO:0000313" key="5">
    <source>
        <dbReference type="Proteomes" id="UP000824782"/>
    </source>
</evidence>
<keyword evidence="2" id="KW-0964">Secreted</keyword>
<dbReference type="InterPro" id="IPR016054">
    <property type="entry name" value="LY6_UPA_recep-like"/>
</dbReference>
<sequence length="172" mass="19125">MCTIVSSNHSLPVGNFLWCPICFGKNLDPYSYLLCAADEDVCLFEATRTLYNGEDHVQYFRRCGRSHECSRSGTISSSKKTMSINTTCCDHNRCHCPVPVLPALSDKRNGLTCPDCHMASSHLCLKKDVKQCTGNEDTCIQYSRTMKQDFSVMKEVFYGCASSSICDAGSSR</sequence>
<dbReference type="Pfam" id="PF00021">
    <property type="entry name" value="UPAR_LY6"/>
    <property type="match status" value="2"/>
</dbReference>